<organism evidence="4 6">
    <name type="scientific">Rotaria sordida</name>
    <dbReference type="NCBI Taxonomy" id="392033"/>
    <lineage>
        <taxon>Eukaryota</taxon>
        <taxon>Metazoa</taxon>
        <taxon>Spiralia</taxon>
        <taxon>Gnathifera</taxon>
        <taxon>Rotifera</taxon>
        <taxon>Eurotatoria</taxon>
        <taxon>Bdelloidea</taxon>
        <taxon>Philodinida</taxon>
        <taxon>Philodinidae</taxon>
        <taxon>Rotaria</taxon>
    </lineage>
</organism>
<evidence type="ECO:0000256" key="2">
    <source>
        <dbReference type="SAM" id="MobiDB-lite"/>
    </source>
</evidence>
<protein>
    <recommendedName>
        <fullName evidence="3">EF-hand domain-containing protein</fullName>
    </recommendedName>
</protein>
<dbReference type="Proteomes" id="UP000663854">
    <property type="component" value="Unassembled WGS sequence"/>
</dbReference>
<dbReference type="EMBL" id="CAJNOL010009722">
    <property type="protein sequence ID" value="CAF1645128.1"/>
    <property type="molecule type" value="Genomic_DNA"/>
</dbReference>
<proteinExistence type="predicted"/>
<dbReference type="Gene3D" id="1.10.238.10">
    <property type="entry name" value="EF-hand"/>
    <property type="match status" value="1"/>
</dbReference>
<feature type="compositionally biased region" description="Pro residues" evidence="2">
    <location>
        <begin position="175"/>
        <end position="194"/>
    </location>
</feature>
<keyword evidence="1" id="KW-0106">Calcium</keyword>
<evidence type="ECO:0000256" key="1">
    <source>
        <dbReference type="ARBA" id="ARBA00022837"/>
    </source>
</evidence>
<comment type="caution">
    <text evidence="4">The sequence shown here is derived from an EMBL/GenBank/DDBJ whole genome shotgun (WGS) entry which is preliminary data.</text>
</comment>
<dbReference type="Proteomes" id="UP000663870">
    <property type="component" value="Unassembled WGS sequence"/>
</dbReference>
<dbReference type="SUPFAM" id="SSF47473">
    <property type="entry name" value="EF-hand"/>
    <property type="match status" value="1"/>
</dbReference>
<dbReference type="InterPro" id="IPR011992">
    <property type="entry name" value="EF-hand-dom_pair"/>
</dbReference>
<evidence type="ECO:0000313" key="6">
    <source>
        <dbReference type="Proteomes" id="UP000663854"/>
    </source>
</evidence>
<dbReference type="GO" id="GO:0005509">
    <property type="term" value="F:calcium ion binding"/>
    <property type="evidence" value="ECO:0007669"/>
    <property type="project" value="InterPro"/>
</dbReference>
<reference evidence="4" key="1">
    <citation type="submission" date="2021-02" db="EMBL/GenBank/DDBJ databases">
        <authorList>
            <person name="Nowell W R."/>
        </authorList>
    </citation>
    <scope>NUCLEOTIDE SEQUENCE</scope>
</reference>
<accession>A0A815K174</accession>
<dbReference type="InterPro" id="IPR018247">
    <property type="entry name" value="EF_Hand_1_Ca_BS"/>
</dbReference>
<dbReference type="Pfam" id="PF13202">
    <property type="entry name" value="EF-hand_5"/>
    <property type="match status" value="1"/>
</dbReference>
<dbReference type="PROSITE" id="PS00018">
    <property type="entry name" value="EF_HAND_1"/>
    <property type="match status" value="1"/>
</dbReference>
<keyword evidence="7" id="KW-1185">Reference proteome</keyword>
<dbReference type="AlphaFoldDB" id="A0A815K174"/>
<feature type="region of interest" description="Disordered" evidence="2">
    <location>
        <begin position="151"/>
        <end position="209"/>
    </location>
</feature>
<evidence type="ECO:0000313" key="7">
    <source>
        <dbReference type="Proteomes" id="UP000663870"/>
    </source>
</evidence>
<dbReference type="PROSITE" id="PS50222">
    <property type="entry name" value="EF_HAND_2"/>
    <property type="match status" value="1"/>
</dbReference>
<evidence type="ECO:0000313" key="5">
    <source>
        <dbReference type="EMBL" id="CAF1645128.1"/>
    </source>
</evidence>
<evidence type="ECO:0000259" key="3">
    <source>
        <dbReference type="PROSITE" id="PS50222"/>
    </source>
</evidence>
<feature type="domain" description="EF-hand" evidence="3">
    <location>
        <begin position="2"/>
        <end position="37"/>
    </location>
</feature>
<gene>
    <name evidence="5" type="ORF">JXQ802_LOCUS53765</name>
    <name evidence="4" type="ORF">PYM288_LOCUS34157</name>
</gene>
<evidence type="ECO:0000313" key="4">
    <source>
        <dbReference type="EMBL" id="CAF1387244.1"/>
    </source>
</evidence>
<name>A0A815K174_9BILA</name>
<sequence>MSYDNRTDALFNRIDTNRDGRIDRRELRDWVTSNDDLATSNESLNRGLDRYDDTTGRYDRYRYTDGYQDDLDYMVDKYSSYGTRRWIDDTVINTNSPEETNSYLEKSGTNIYRDPNPKIIRRARSTSPVALEQRVLVRYLQPPAVPPPGPLIIKEVRARPSSPPPPLVIREHPPPRPSPPPLVLREQPPVPPRHIPSETTIRTLPALPPPPRSVIIERLPPAPERPRDIIIERWIPYGPQSERRTIVEPAPPAPEYQRPSNTIVIYSAAETRITRKFENLGVTPEDPVSYRTRYGSSLLDSVTLVQQARNAGVVEDITPPGRSSSLYPTTHEHPGYWDRSSERIARDYSSTLRTGSGEYQQYI</sequence>
<feature type="region of interest" description="Disordered" evidence="2">
    <location>
        <begin position="315"/>
        <end position="337"/>
    </location>
</feature>
<dbReference type="EMBL" id="CAJNOH010005025">
    <property type="protein sequence ID" value="CAF1387244.1"/>
    <property type="molecule type" value="Genomic_DNA"/>
</dbReference>
<dbReference type="InterPro" id="IPR002048">
    <property type="entry name" value="EF_hand_dom"/>
</dbReference>